<organism evidence="1 2">
    <name type="scientific">Novipirellula aureliae</name>
    <dbReference type="NCBI Taxonomy" id="2527966"/>
    <lineage>
        <taxon>Bacteria</taxon>
        <taxon>Pseudomonadati</taxon>
        <taxon>Planctomycetota</taxon>
        <taxon>Planctomycetia</taxon>
        <taxon>Pirellulales</taxon>
        <taxon>Pirellulaceae</taxon>
        <taxon>Novipirellula</taxon>
    </lineage>
</organism>
<accession>A0A5C6E8H2</accession>
<evidence type="ECO:0000313" key="1">
    <source>
        <dbReference type="EMBL" id="TWU43981.1"/>
    </source>
</evidence>
<protein>
    <recommendedName>
        <fullName evidence="3">AAA+ ATPase domain-containing protein</fullName>
    </recommendedName>
</protein>
<dbReference type="SUPFAM" id="SSF52540">
    <property type="entry name" value="P-loop containing nucleoside triphosphate hydrolases"/>
    <property type="match status" value="1"/>
</dbReference>
<sequence>MMQTKLNEFSKIRGVLPWARCNLFRNPFGELTREERAELAILDVRELAKHVVDLRSAVQLIGECGRGKTTRMLALKRLLPDASYVYLDEDLPCCPIPYGNPLLIDEAQRLPRDVMRTLFSSGLPLILATHRDLSRQLLRFGYTVTTYPLGQSNDASFIMQAMNRRIEASRLNPAPVPIPKLSMKDAEALRRRFGSDIRAIESHLYEQVQKQVNSDGEMRFID</sequence>
<name>A0A5C6E8H2_9BACT</name>
<reference evidence="1 2" key="1">
    <citation type="submission" date="2019-02" db="EMBL/GenBank/DDBJ databases">
        <title>Deep-cultivation of Planctomycetes and their phenomic and genomic characterization uncovers novel biology.</title>
        <authorList>
            <person name="Wiegand S."/>
            <person name="Jogler M."/>
            <person name="Boedeker C."/>
            <person name="Pinto D."/>
            <person name="Vollmers J."/>
            <person name="Rivas-Marin E."/>
            <person name="Kohn T."/>
            <person name="Peeters S.H."/>
            <person name="Heuer A."/>
            <person name="Rast P."/>
            <person name="Oberbeckmann S."/>
            <person name="Bunk B."/>
            <person name="Jeske O."/>
            <person name="Meyerdierks A."/>
            <person name="Storesund J.E."/>
            <person name="Kallscheuer N."/>
            <person name="Luecker S."/>
            <person name="Lage O.M."/>
            <person name="Pohl T."/>
            <person name="Merkel B.J."/>
            <person name="Hornburger P."/>
            <person name="Mueller R.-W."/>
            <person name="Bruemmer F."/>
            <person name="Labrenz M."/>
            <person name="Spormann A.M."/>
            <person name="Op Den Camp H."/>
            <person name="Overmann J."/>
            <person name="Amann R."/>
            <person name="Jetten M.S.M."/>
            <person name="Mascher T."/>
            <person name="Medema M.H."/>
            <person name="Devos D.P."/>
            <person name="Kaster A.-K."/>
            <person name="Ovreas L."/>
            <person name="Rohde M."/>
            <person name="Galperin M.Y."/>
            <person name="Jogler C."/>
        </authorList>
    </citation>
    <scope>NUCLEOTIDE SEQUENCE [LARGE SCALE GENOMIC DNA]</scope>
    <source>
        <strain evidence="1 2">Q31b</strain>
    </source>
</reference>
<evidence type="ECO:0000313" key="2">
    <source>
        <dbReference type="Proteomes" id="UP000315471"/>
    </source>
</evidence>
<dbReference type="OrthoDB" id="261128at2"/>
<keyword evidence="2" id="KW-1185">Reference proteome</keyword>
<comment type="caution">
    <text evidence="1">The sequence shown here is derived from an EMBL/GenBank/DDBJ whole genome shotgun (WGS) entry which is preliminary data.</text>
</comment>
<evidence type="ECO:0008006" key="3">
    <source>
        <dbReference type="Google" id="ProtNLM"/>
    </source>
</evidence>
<dbReference type="Proteomes" id="UP000315471">
    <property type="component" value="Unassembled WGS sequence"/>
</dbReference>
<dbReference type="InterPro" id="IPR027417">
    <property type="entry name" value="P-loop_NTPase"/>
</dbReference>
<dbReference type="EMBL" id="SJPY01000002">
    <property type="protein sequence ID" value="TWU43981.1"/>
    <property type="molecule type" value="Genomic_DNA"/>
</dbReference>
<gene>
    <name evidence="1" type="ORF">Q31b_15150</name>
</gene>
<dbReference type="AlphaFoldDB" id="A0A5C6E8H2"/>
<proteinExistence type="predicted"/>
<dbReference type="RefSeq" id="WP_146599022.1">
    <property type="nucleotide sequence ID" value="NZ_SJPY01000002.1"/>
</dbReference>